<keyword evidence="2" id="KW-1185">Reference proteome</keyword>
<dbReference type="Proteomes" id="UP000054097">
    <property type="component" value="Unassembled WGS sequence"/>
</dbReference>
<dbReference type="OrthoDB" id="1933717at2759"/>
<accession>A0A0C3ATF7</accession>
<protein>
    <submittedName>
        <fullName evidence="1">Uncharacterized protein</fullName>
    </submittedName>
</protein>
<dbReference type="AlphaFoldDB" id="A0A0C3ATF7"/>
<name>A0A0C3ATF7_SERVB</name>
<dbReference type="HOGENOM" id="CLU_170537_0_0_1"/>
<evidence type="ECO:0000313" key="1">
    <source>
        <dbReference type="EMBL" id="KIM22561.1"/>
    </source>
</evidence>
<gene>
    <name evidence="1" type="ORF">M408DRAFT_283247</name>
</gene>
<dbReference type="EMBL" id="KN824353">
    <property type="protein sequence ID" value="KIM22561.1"/>
    <property type="molecule type" value="Genomic_DNA"/>
</dbReference>
<proteinExistence type="predicted"/>
<organism evidence="1 2">
    <name type="scientific">Serendipita vermifera MAFF 305830</name>
    <dbReference type="NCBI Taxonomy" id="933852"/>
    <lineage>
        <taxon>Eukaryota</taxon>
        <taxon>Fungi</taxon>
        <taxon>Dikarya</taxon>
        <taxon>Basidiomycota</taxon>
        <taxon>Agaricomycotina</taxon>
        <taxon>Agaricomycetes</taxon>
        <taxon>Sebacinales</taxon>
        <taxon>Serendipitaceae</taxon>
        <taxon>Serendipita</taxon>
    </lineage>
</organism>
<sequence>MALEYPNNLRIYPMIPGIVPMGMLSHDPKSRFVALALDKPALYGCVCVYLSHPDADLLSRRFLNTCWSMDEVVAKEENGSGNLLKLRIDDHWPGNMNGYKSPMTPRQESSGVVI</sequence>
<reference evidence="1 2" key="1">
    <citation type="submission" date="2014-04" db="EMBL/GenBank/DDBJ databases">
        <authorList>
            <consortium name="DOE Joint Genome Institute"/>
            <person name="Kuo A."/>
            <person name="Zuccaro A."/>
            <person name="Kohler A."/>
            <person name="Nagy L.G."/>
            <person name="Floudas D."/>
            <person name="Copeland A."/>
            <person name="Barry K.W."/>
            <person name="Cichocki N."/>
            <person name="Veneault-Fourrey C."/>
            <person name="LaButti K."/>
            <person name="Lindquist E.A."/>
            <person name="Lipzen A."/>
            <person name="Lundell T."/>
            <person name="Morin E."/>
            <person name="Murat C."/>
            <person name="Sun H."/>
            <person name="Tunlid A."/>
            <person name="Henrissat B."/>
            <person name="Grigoriev I.V."/>
            <person name="Hibbett D.S."/>
            <person name="Martin F."/>
            <person name="Nordberg H.P."/>
            <person name="Cantor M.N."/>
            <person name="Hua S.X."/>
        </authorList>
    </citation>
    <scope>NUCLEOTIDE SEQUENCE [LARGE SCALE GENOMIC DNA]</scope>
    <source>
        <strain evidence="1 2">MAFF 305830</strain>
    </source>
</reference>
<evidence type="ECO:0000313" key="2">
    <source>
        <dbReference type="Proteomes" id="UP000054097"/>
    </source>
</evidence>
<reference evidence="2" key="2">
    <citation type="submission" date="2015-01" db="EMBL/GenBank/DDBJ databases">
        <title>Evolutionary Origins and Diversification of the Mycorrhizal Mutualists.</title>
        <authorList>
            <consortium name="DOE Joint Genome Institute"/>
            <consortium name="Mycorrhizal Genomics Consortium"/>
            <person name="Kohler A."/>
            <person name="Kuo A."/>
            <person name="Nagy L.G."/>
            <person name="Floudas D."/>
            <person name="Copeland A."/>
            <person name="Barry K.W."/>
            <person name="Cichocki N."/>
            <person name="Veneault-Fourrey C."/>
            <person name="LaButti K."/>
            <person name="Lindquist E.A."/>
            <person name="Lipzen A."/>
            <person name="Lundell T."/>
            <person name="Morin E."/>
            <person name="Murat C."/>
            <person name="Riley R."/>
            <person name="Ohm R."/>
            <person name="Sun H."/>
            <person name="Tunlid A."/>
            <person name="Henrissat B."/>
            <person name="Grigoriev I.V."/>
            <person name="Hibbett D.S."/>
            <person name="Martin F."/>
        </authorList>
    </citation>
    <scope>NUCLEOTIDE SEQUENCE [LARGE SCALE GENOMIC DNA]</scope>
    <source>
        <strain evidence="2">MAFF 305830</strain>
    </source>
</reference>